<dbReference type="PANTHER" id="PTHR12526">
    <property type="entry name" value="GLYCOSYLTRANSFERASE"/>
    <property type="match status" value="1"/>
</dbReference>
<feature type="domain" description="Glycosyltransferase subfamily 4-like N-terminal" evidence="2">
    <location>
        <begin position="12"/>
        <end position="157"/>
    </location>
</feature>
<dbReference type="Pfam" id="PF13439">
    <property type="entry name" value="Glyco_transf_4"/>
    <property type="match status" value="1"/>
</dbReference>
<name>A0A1H1L2S4_9FLAO</name>
<dbReference type="Pfam" id="PF00534">
    <property type="entry name" value="Glycos_transf_1"/>
    <property type="match status" value="1"/>
</dbReference>
<sequence>MKVLQVIDSLRPGGAENMAVNLANLLVNHVEGSYLCCTRESGVLEERLNPDVIYLCLNKRNSLDVKALLRFSDFIRKNNIDIVHAHSTSYFFSCLAKFLNPGLKIVWHDHYGESENVSKRREPILKLLSRYFAGILVVNGTLEKWVRNNFYVANIKQLKNFVQLYSDENHSSNFEFLGNGESFKIICVANLRPQKNHLVLLKAFEKLQQKNISLHLFGDNPDTIYSRKVLRAIENSRKSDRIFFYGVQQNITSILPKAQIGVLPSRSEGLPLVLLEYSLAGLPIICTRVGQNEEVVGDFGKVVEPNNSELLAEAIVDYLDNIEKRRQDSSKLKTKIEKEYNPSVIRKDLLKFYNLILD</sequence>
<dbReference type="Gene3D" id="3.40.50.2000">
    <property type="entry name" value="Glycogen Phosphorylase B"/>
    <property type="match status" value="2"/>
</dbReference>
<dbReference type="GO" id="GO:0016757">
    <property type="term" value="F:glycosyltransferase activity"/>
    <property type="evidence" value="ECO:0007669"/>
    <property type="project" value="UniProtKB-ARBA"/>
</dbReference>
<dbReference type="EMBL" id="LT629745">
    <property type="protein sequence ID" value="SDR68826.1"/>
    <property type="molecule type" value="Genomic_DNA"/>
</dbReference>
<evidence type="ECO:0000313" key="4">
    <source>
        <dbReference type="Proteomes" id="UP000198858"/>
    </source>
</evidence>
<feature type="domain" description="Glycosyl transferase family 1" evidence="1">
    <location>
        <begin position="179"/>
        <end position="327"/>
    </location>
</feature>
<evidence type="ECO:0000259" key="1">
    <source>
        <dbReference type="Pfam" id="PF00534"/>
    </source>
</evidence>
<keyword evidence="4" id="KW-1185">Reference proteome</keyword>
<proteinExistence type="predicted"/>
<dbReference type="PANTHER" id="PTHR12526:SF630">
    <property type="entry name" value="GLYCOSYLTRANSFERASE"/>
    <property type="match status" value="1"/>
</dbReference>
<dbReference type="AlphaFoldDB" id="A0A1H1L2S4"/>
<reference evidence="3 4" key="1">
    <citation type="submission" date="2016-10" db="EMBL/GenBank/DDBJ databases">
        <authorList>
            <person name="Varghese N."/>
            <person name="Submissions S."/>
        </authorList>
    </citation>
    <scope>NUCLEOTIDE SEQUENCE [LARGE SCALE GENOMIC DNA]</scope>
    <source>
        <strain evidence="3 4">Mar_2010_102</strain>
    </source>
</reference>
<dbReference type="InterPro" id="IPR001296">
    <property type="entry name" value="Glyco_trans_1"/>
</dbReference>
<evidence type="ECO:0000313" key="3">
    <source>
        <dbReference type="EMBL" id="SDR68826.1"/>
    </source>
</evidence>
<dbReference type="InterPro" id="IPR028098">
    <property type="entry name" value="Glyco_trans_4-like_N"/>
</dbReference>
<dbReference type="Proteomes" id="UP000198858">
    <property type="component" value="Chromosome I"/>
</dbReference>
<evidence type="ECO:0000259" key="2">
    <source>
        <dbReference type="Pfam" id="PF13439"/>
    </source>
</evidence>
<keyword evidence="3" id="KW-0808">Transferase</keyword>
<accession>A0A1H1L2S4</accession>
<organism evidence="3 4">
    <name type="scientific">Christiangramia echinicola</name>
    <dbReference type="NCBI Taxonomy" id="279359"/>
    <lineage>
        <taxon>Bacteria</taxon>
        <taxon>Pseudomonadati</taxon>
        <taxon>Bacteroidota</taxon>
        <taxon>Flavobacteriia</taxon>
        <taxon>Flavobacteriales</taxon>
        <taxon>Flavobacteriaceae</taxon>
        <taxon>Christiangramia</taxon>
    </lineage>
</organism>
<dbReference type="RefSeq" id="WP_089661167.1">
    <property type="nucleotide sequence ID" value="NZ_LT629745.1"/>
</dbReference>
<protein>
    <submittedName>
        <fullName evidence="3">Glycosyltransferase involved in cell wall bisynthesis</fullName>
    </submittedName>
</protein>
<gene>
    <name evidence="3" type="ORF">SAMN04488552_0517</name>
</gene>
<dbReference type="STRING" id="1250231.SAMN04488552_0517"/>
<dbReference type="SUPFAM" id="SSF53756">
    <property type="entry name" value="UDP-Glycosyltransferase/glycogen phosphorylase"/>
    <property type="match status" value="1"/>
</dbReference>